<evidence type="ECO:0000256" key="1">
    <source>
        <dbReference type="ARBA" id="ARBA00022814"/>
    </source>
</evidence>
<organism evidence="5 6">
    <name type="scientific">Lacibacter cauensis</name>
    <dbReference type="NCBI Taxonomy" id="510947"/>
    <lineage>
        <taxon>Bacteria</taxon>
        <taxon>Pseudomonadati</taxon>
        <taxon>Bacteroidota</taxon>
        <taxon>Chitinophagia</taxon>
        <taxon>Chitinophagales</taxon>
        <taxon>Chitinophagaceae</taxon>
        <taxon>Lacibacter</taxon>
    </lineage>
</organism>
<dbReference type="InterPro" id="IPR006645">
    <property type="entry name" value="NGN-like_dom"/>
</dbReference>
<dbReference type="OrthoDB" id="9796143at2"/>
<dbReference type="RefSeq" id="WP_144886630.1">
    <property type="nucleotide sequence ID" value="NZ_VLLE01000004.1"/>
</dbReference>
<dbReference type="Proteomes" id="UP000316167">
    <property type="component" value="Unassembled WGS sequence"/>
</dbReference>
<dbReference type="PANTHER" id="PTHR30265:SF4">
    <property type="entry name" value="KOW MOTIF FAMILY PROTEIN, EXPRESSED"/>
    <property type="match status" value="1"/>
</dbReference>
<name>A0A562SJP8_9BACT</name>
<dbReference type="Gene3D" id="3.30.70.940">
    <property type="entry name" value="NusG, N-terminal domain"/>
    <property type="match status" value="1"/>
</dbReference>
<evidence type="ECO:0000256" key="3">
    <source>
        <dbReference type="ARBA" id="ARBA00023163"/>
    </source>
</evidence>
<dbReference type="EMBL" id="VLLE01000004">
    <property type="protein sequence ID" value="TWI81432.1"/>
    <property type="molecule type" value="Genomic_DNA"/>
</dbReference>
<evidence type="ECO:0000256" key="2">
    <source>
        <dbReference type="ARBA" id="ARBA00023015"/>
    </source>
</evidence>
<accession>A0A562SJP8</accession>
<dbReference type="GO" id="GO:0031564">
    <property type="term" value="P:transcription antitermination"/>
    <property type="evidence" value="ECO:0007669"/>
    <property type="project" value="UniProtKB-KW"/>
</dbReference>
<dbReference type="SUPFAM" id="SSF82679">
    <property type="entry name" value="N-utilization substance G protein NusG, N-terminal domain"/>
    <property type="match status" value="1"/>
</dbReference>
<dbReference type="PANTHER" id="PTHR30265">
    <property type="entry name" value="RHO-INTERACTING TRANSCRIPTION TERMINATION FACTOR NUSG"/>
    <property type="match status" value="1"/>
</dbReference>
<comment type="caution">
    <text evidence="5">The sequence shown here is derived from an EMBL/GenBank/DDBJ whole genome shotgun (WGS) entry which is preliminary data.</text>
</comment>
<keyword evidence="6" id="KW-1185">Reference proteome</keyword>
<dbReference type="CDD" id="cd09895">
    <property type="entry name" value="NGN_SP_UpxY"/>
    <property type="match status" value="1"/>
</dbReference>
<dbReference type="NCBIfam" id="NF033644">
    <property type="entry name" value="antiterm_UpxY"/>
    <property type="match status" value="1"/>
</dbReference>
<evidence type="ECO:0000259" key="4">
    <source>
        <dbReference type="SMART" id="SM00738"/>
    </source>
</evidence>
<dbReference type="SMART" id="SM00738">
    <property type="entry name" value="NGN"/>
    <property type="match status" value="1"/>
</dbReference>
<keyword evidence="3" id="KW-0804">Transcription</keyword>
<dbReference type="InterPro" id="IPR043425">
    <property type="entry name" value="NusG-like"/>
</dbReference>
<keyword evidence="1" id="KW-0889">Transcription antitermination</keyword>
<protein>
    <submittedName>
        <fullName evidence="5">Transcription antitermination factor NusG</fullName>
    </submittedName>
</protein>
<evidence type="ECO:0000313" key="5">
    <source>
        <dbReference type="EMBL" id="TWI81432.1"/>
    </source>
</evidence>
<dbReference type="InterPro" id="IPR036735">
    <property type="entry name" value="NGN_dom_sf"/>
</dbReference>
<dbReference type="GO" id="GO:0006354">
    <property type="term" value="P:DNA-templated transcription elongation"/>
    <property type="evidence" value="ECO:0007669"/>
    <property type="project" value="InterPro"/>
</dbReference>
<dbReference type="SUPFAM" id="SSF50104">
    <property type="entry name" value="Translation proteins SH3-like domain"/>
    <property type="match status" value="1"/>
</dbReference>
<dbReference type="AlphaFoldDB" id="A0A562SJP8"/>
<gene>
    <name evidence="5" type="ORF">IQ13_2450</name>
</gene>
<feature type="domain" description="NusG-like N-terminal" evidence="4">
    <location>
        <begin position="4"/>
        <end position="101"/>
    </location>
</feature>
<sequence>MKVERYWYAVYTKPRWEKKICQQLERKGLVYYCPMTKVRRKWSDRYKVIEEPLFKSYVFVHVNEAEKPRIRLTDGVVNFLYWNGKPAVIKEAEIAMIRKFLNEYKDVEARPIQLAEGQKVRVKSGLLMDTEGIVIKVTNNKAYVLLESLGYELSAQFEKGNLEPVELRGKE</sequence>
<evidence type="ECO:0000313" key="6">
    <source>
        <dbReference type="Proteomes" id="UP000316167"/>
    </source>
</evidence>
<keyword evidence="2" id="KW-0805">Transcription regulation</keyword>
<proteinExistence type="predicted"/>
<reference evidence="5 6" key="1">
    <citation type="journal article" date="2015" name="Stand. Genomic Sci.">
        <title>Genomic Encyclopedia of Bacterial and Archaeal Type Strains, Phase III: the genomes of soil and plant-associated and newly described type strains.</title>
        <authorList>
            <person name="Whitman W.B."/>
            <person name="Woyke T."/>
            <person name="Klenk H.P."/>
            <person name="Zhou Y."/>
            <person name="Lilburn T.G."/>
            <person name="Beck B.J."/>
            <person name="De Vos P."/>
            <person name="Vandamme P."/>
            <person name="Eisen J.A."/>
            <person name="Garrity G."/>
            <person name="Hugenholtz P."/>
            <person name="Kyrpides N.C."/>
        </authorList>
    </citation>
    <scope>NUCLEOTIDE SEQUENCE [LARGE SCALE GENOMIC DNA]</scope>
    <source>
        <strain evidence="5 6">CGMCC 1.7271</strain>
    </source>
</reference>
<dbReference type="InterPro" id="IPR008991">
    <property type="entry name" value="Translation_prot_SH3-like_sf"/>
</dbReference>
<dbReference type="Pfam" id="PF02357">
    <property type="entry name" value="NusG"/>
    <property type="match status" value="1"/>
</dbReference>